<dbReference type="InterPro" id="IPR010666">
    <property type="entry name" value="Znf_GRF"/>
</dbReference>
<dbReference type="HOGENOM" id="CLU_1016873_0_0_1"/>
<reference evidence="6" key="2">
    <citation type="submission" date="2015-03" db="UniProtKB">
        <authorList>
            <consortium name="EnsemblPlants"/>
        </authorList>
    </citation>
    <scope>IDENTIFICATION</scope>
</reference>
<keyword evidence="3" id="KW-0862">Zinc</keyword>
<dbReference type="PANTHER" id="PTHR33248">
    <property type="entry name" value="ZINC ION-BINDING PROTEIN"/>
    <property type="match status" value="1"/>
</dbReference>
<evidence type="ECO:0000256" key="1">
    <source>
        <dbReference type="ARBA" id="ARBA00022723"/>
    </source>
</evidence>
<feature type="domain" description="GRF-type" evidence="5">
    <location>
        <begin position="213"/>
        <end position="258"/>
    </location>
</feature>
<accession>A0A0D3DKJ1</accession>
<dbReference type="AlphaFoldDB" id="A0A0D3DKJ1"/>
<keyword evidence="1" id="KW-0479">Metal-binding</keyword>
<protein>
    <recommendedName>
        <fullName evidence="5">GRF-type domain-containing protein</fullName>
    </recommendedName>
</protein>
<evidence type="ECO:0000313" key="7">
    <source>
        <dbReference type="Proteomes" id="UP000032141"/>
    </source>
</evidence>
<name>A0A0D3DKJ1_BRAOL</name>
<evidence type="ECO:0000259" key="5">
    <source>
        <dbReference type="PROSITE" id="PS51999"/>
    </source>
</evidence>
<dbReference type="PROSITE" id="PS51999">
    <property type="entry name" value="ZF_GRF"/>
    <property type="match status" value="1"/>
</dbReference>
<evidence type="ECO:0000256" key="3">
    <source>
        <dbReference type="ARBA" id="ARBA00022833"/>
    </source>
</evidence>
<dbReference type="GO" id="GO:0008270">
    <property type="term" value="F:zinc ion binding"/>
    <property type="evidence" value="ECO:0007669"/>
    <property type="project" value="UniProtKB-KW"/>
</dbReference>
<evidence type="ECO:0000256" key="2">
    <source>
        <dbReference type="ARBA" id="ARBA00022771"/>
    </source>
</evidence>
<keyword evidence="7" id="KW-1185">Reference proteome</keyword>
<evidence type="ECO:0000256" key="4">
    <source>
        <dbReference type="PROSITE-ProRule" id="PRU01343"/>
    </source>
</evidence>
<reference evidence="6 7" key="1">
    <citation type="journal article" date="2014" name="Genome Biol.">
        <title>Transcriptome and methylome profiling reveals relics of genome dominance in the mesopolyploid Brassica oleracea.</title>
        <authorList>
            <person name="Parkin I.A."/>
            <person name="Koh C."/>
            <person name="Tang H."/>
            <person name="Robinson S.J."/>
            <person name="Kagale S."/>
            <person name="Clarke W.E."/>
            <person name="Town C.D."/>
            <person name="Nixon J."/>
            <person name="Krishnakumar V."/>
            <person name="Bidwell S.L."/>
            <person name="Denoeud F."/>
            <person name="Belcram H."/>
            <person name="Links M.G."/>
            <person name="Just J."/>
            <person name="Clarke C."/>
            <person name="Bender T."/>
            <person name="Huebert T."/>
            <person name="Mason A.S."/>
            <person name="Pires J.C."/>
            <person name="Barker G."/>
            <person name="Moore J."/>
            <person name="Walley P.G."/>
            <person name="Manoli S."/>
            <person name="Batley J."/>
            <person name="Edwards D."/>
            <person name="Nelson M.N."/>
            <person name="Wang X."/>
            <person name="Paterson A.H."/>
            <person name="King G."/>
            <person name="Bancroft I."/>
            <person name="Chalhoub B."/>
            <person name="Sharpe A.G."/>
        </authorList>
    </citation>
    <scope>NUCLEOTIDE SEQUENCE</scope>
    <source>
        <strain evidence="6 7">cv. TO1000</strain>
    </source>
</reference>
<keyword evidence="2 4" id="KW-0863">Zinc-finger</keyword>
<dbReference type="Gramene" id="Bo8g026800.1">
    <property type="protein sequence ID" value="Bo8g026800.1"/>
    <property type="gene ID" value="Bo8g026800"/>
</dbReference>
<dbReference type="Proteomes" id="UP000032141">
    <property type="component" value="Chromosome C8"/>
</dbReference>
<evidence type="ECO:0000313" key="6">
    <source>
        <dbReference type="EnsemblPlants" id="Bo8g026800.1"/>
    </source>
</evidence>
<organism evidence="6 7">
    <name type="scientific">Brassica oleracea var. oleracea</name>
    <dbReference type="NCBI Taxonomy" id="109376"/>
    <lineage>
        <taxon>Eukaryota</taxon>
        <taxon>Viridiplantae</taxon>
        <taxon>Streptophyta</taxon>
        <taxon>Embryophyta</taxon>
        <taxon>Tracheophyta</taxon>
        <taxon>Spermatophyta</taxon>
        <taxon>Magnoliopsida</taxon>
        <taxon>eudicotyledons</taxon>
        <taxon>Gunneridae</taxon>
        <taxon>Pentapetalae</taxon>
        <taxon>rosids</taxon>
        <taxon>malvids</taxon>
        <taxon>Brassicales</taxon>
        <taxon>Brassicaceae</taxon>
        <taxon>Brassiceae</taxon>
        <taxon>Brassica</taxon>
    </lineage>
</organism>
<dbReference type="EnsemblPlants" id="Bo8g026800.1">
    <property type="protein sequence ID" value="Bo8g026800.1"/>
    <property type="gene ID" value="Bo8g026800"/>
</dbReference>
<proteinExistence type="predicted"/>
<sequence>MVRMAGNTSPWEDSTMLTSVARFNAEITYESLLVHVDSRNASKAHNSATYEKDKWSSSRAQHLPAGFTTLTNSKSWRNQKRSSWKYCMHTRQPLRGGYNALEYLSNSIGVVPRKEPCPSAGNHAALPPAKELEKMLPRHQGALVFISFIHLEQMGVKEAGKHMFPLQFIQKKKPNLWVLGFSFKVPVPRFRIPGSGSLAVHLTRRTPGIPIKCWCGESIKELISKTNLNPYCRYYRCRYAAQRKLENDNHIFKWVDEAFTDEIQCGNRNSHRRF</sequence>